<protein>
    <submittedName>
        <fullName evidence="1">Class I SAM-dependent methyltransferase</fullName>
    </submittedName>
</protein>
<dbReference type="InterPro" id="IPR029063">
    <property type="entry name" value="SAM-dependent_MTases_sf"/>
</dbReference>
<reference evidence="1 2" key="1">
    <citation type="submission" date="2020-04" db="EMBL/GenBank/DDBJ databases">
        <title>Genome sequencing of novel species.</title>
        <authorList>
            <person name="Heo J."/>
            <person name="Kim S.-J."/>
            <person name="Kim J.-S."/>
            <person name="Hong S.-B."/>
            <person name="Kwon S.-W."/>
        </authorList>
    </citation>
    <scope>NUCLEOTIDE SEQUENCE [LARGE SCALE GENOMIC DNA]</scope>
    <source>
        <strain evidence="1 2">MFER-1</strain>
    </source>
</reference>
<dbReference type="GO" id="GO:0008168">
    <property type="term" value="F:methyltransferase activity"/>
    <property type="evidence" value="ECO:0007669"/>
    <property type="project" value="UniProtKB-KW"/>
</dbReference>
<dbReference type="Proteomes" id="UP000502248">
    <property type="component" value="Chromosome"/>
</dbReference>
<keyword evidence="1" id="KW-0489">Methyltransferase</keyword>
<accession>A0A7Z2VLG6</accession>
<dbReference type="SUPFAM" id="SSF53335">
    <property type="entry name" value="S-adenosyl-L-methionine-dependent methyltransferases"/>
    <property type="match status" value="1"/>
</dbReference>
<dbReference type="PANTHER" id="PTHR43861">
    <property type="entry name" value="TRANS-ACONITATE 2-METHYLTRANSFERASE-RELATED"/>
    <property type="match status" value="1"/>
</dbReference>
<evidence type="ECO:0000313" key="2">
    <source>
        <dbReference type="Proteomes" id="UP000502248"/>
    </source>
</evidence>
<dbReference type="GO" id="GO:0032259">
    <property type="term" value="P:methylation"/>
    <property type="evidence" value="ECO:0007669"/>
    <property type="project" value="UniProtKB-KW"/>
</dbReference>
<dbReference type="Gene3D" id="3.40.50.150">
    <property type="entry name" value="Vaccinia Virus protein VP39"/>
    <property type="match status" value="1"/>
</dbReference>
<keyword evidence="1" id="KW-0808">Transferase</keyword>
<gene>
    <name evidence="1" type="ORF">HH215_19915</name>
</gene>
<proteinExistence type="predicted"/>
<dbReference type="AlphaFoldDB" id="A0A7Z2VLG6"/>
<dbReference type="CDD" id="cd02440">
    <property type="entry name" value="AdoMet_MTases"/>
    <property type="match status" value="1"/>
</dbReference>
<dbReference type="EMBL" id="CP051680">
    <property type="protein sequence ID" value="QJD85216.1"/>
    <property type="molecule type" value="Genomic_DNA"/>
</dbReference>
<evidence type="ECO:0000313" key="1">
    <source>
        <dbReference type="EMBL" id="QJD85216.1"/>
    </source>
</evidence>
<sequence>MINQSEKDNQEKYPWERSTFFEEYNKILGYYQAISCIENSTGNSALDLPCGDGFITEIFDRHFSRVVGVDASSAHLEQAKQRLPHIPFHESLIEELTLTEKFDNVFMINVLEHVIDPIQVLKKAASFLNKGGNLIVHVPNANAINRKIAVKMGTLRTCNELSPFDIDIAGHRRYYTLDLLQKDIGNAGLKVIKTGGVFYKMLSSPQMDWFLKQGPWEEGGFGWGRVGESDKDWKKEFSRACYEVGKEYPEECNIVYACIQKE</sequence>
<dbReference type="KEGG" id="cheb:HH215_19915"/>
<name>A0A7Z2VLG6_9BACL</name>
<keyword evidence="2" id="KW-1185">Reference proteome</keyword>
<dbReference type="RefSeq" id="WP_169281481.1">
    <property type="nucleotide sequence ID" value="NZ_CP051680.1"/>
</dbReference>
<dbReference type="Pfam" id="PF13489">
    <property type="entry name" value="Methyltransf_23"/>
    <property type="match status" value="1"/>
</dbReference>
<organism evidence="1 2">
    <name type="scientific">Cohnella herbarum</name>
    <dbReference type="NCBI Taxonomy" id="2728023"/>
    <lineage>
        <taxon>Bacteria</taxon>
        <taxon>Bacillati</taxon>
        <taxon>Bacillota</taxon>
        <taxon>Bacilli</taxon>
        <taxon>Bacillales</taxon>
        <taxon>Paenibacillaceae</taxon>
        <taxon>Cohnella</taxon>
    </lineage>
</organism>